<evidence type="ECO:0000313" key="3">
    <source>
        <dbReference type="EMBL" id="MET4560541.1"/>
    </source>
</evidence>
<evidence type="ECO:0000256" key="1">
    <source>
        <dbReference type="SAM" id="MobiDB-lite"/>
    </source>
</evidence>
<evidence type="ECO:0000313" key="4">
    <source>
        <dbReference type="Proteomes" id="UP001549363"/>
    </source>
</evidence>
<evidence type="ECO:0000259" key="2">
    <source>
        <dbReference type="Pfam" id="PF04717"/>
    </source>
</evidence>
<keyword evidence="4" id="KW-1185">Reference proteome</keyword>
<accession>A0ABV2PIF5</accession>
<dbReference type="SUPFAM" id="SSF69255">
    <property type="entry name" value="gp5 N-terminal domain-like"/>
    <property type="match status" value="1"/>
</dbReference>
<name>A0ABV2PIF5_9BACI</name>
<protein>
    <submittedName>
        <fullName evidence="3">Phage baseplate assembly protein gpV</fullName>
    </submittedName>
</protein>
<dbReference type="RefSeq" id="WP_354471498.1">
    <property type="nucleotide sequence ID" value="NZ_JBEPSB010000005.1"/>
</dbReference>
<proteinExistence type="predicted"/>
<dbReference type="Proteomes" id="UP001549363">
    <property type="component" value="Unassembled WGS sequence"/>
</dbReference>
<feature type="domain" description="Gp5/Type VI secretion system Vgr protein OB-fold" evidence="2">
    <location>
        <begin position="295"/>
        <end position="362"/>
    </location>
</feature>
<dbReference type="Pfam" id="PF05954">
    <property type="entry name" value="Phage_GPD"/>
    <property type="match status" value="1"/>
</dbReference>
<comment type="caution">
    <text evidence="3">The sequence shown here is derived from an EMBL/GenBank/DDBJ whole genome shotgun (WGS) entry which is preliminary data.</text>
</comment>
<gene>
    <name evidence="3" type="ORF">ABIA69_001685</name>
</gene>
<dbReference type="SUPFAM" id="SSF69279">
    <property type="entry name" value="Phage tail proteins"/>
    <property type="match status" value="1"/>
</dbReference>
<dbReference type="Gene3D" id="3.55.50.10">
    <property type="entry name" value="Baseplate protein-like domains"/>
    <property type="match status" value="1"/>
</dbReference>
<reference evidence="3 4" key="1">
    <citation type="submission" date="2024-06" db="EMBL/GenBank/DDBJ databases">
        <title>Sorghum-associated microbial communities from plants grown in Nebraska, USA.</title>
        <authorList>
            <person name="Schachtman D."/>
        </authorList>
    </citation>
    <scope>NUCLEOTIDE SEQUENCE [LARGE SCALE GENOMIC DNA]</scope>
    <source>
        <strain evidence="3 4">736</strain>
    </source>
</reference>
<sequence length="512" mass="56397">MKTYEEVIGYGELDLVSPYEVQTLHDISLIQTVNDHARLSITGIIPEEKKDSCLQLASSADRIELYQKNNGQRVRPLFKGQVTEVAVRMVRGVYQIEFEAVSSTFTLDCKRNARSFQHDKLTYSKMLEQVLAAHPGADVIDTASKATPIKQFILQYKETDWQFLQRMASHFRTVLVPAVDADTPKLWFGLPEGQVEKLSATSYTIAKDRSIYLHTLHNDIERPMEERDTVSYIIESKKTLALGDRVLIQNKELVVAKSIAHMQRGVLTYEYHLLSEAGIRQGRLSIPSLSGTAIEGTVLEVKKDQVRLHLAIDEAQNKEEATWFSLATPYTAEGHSGFYSPPEIGDSVHLAFPNHREETAVVRHSVRKGGDANPKIADPKTAYWGTPKGKDMKLDPQSVSFTAKEGAVFLQLNQDSGIEVHSNHPLTLKANDNITFAGKTISISATESMRLTCGSSSIVLDGITDMQGQVVEMEGSIKAPVPASSAVEEGNGDDLESALDVMGMIPLAGGGA</sequence>
<feature type="region of interest" description="Disordered" evidence="1">
    <location>
        <begin position="365"/>
        <end position="389"/>
    </location>
</feature>
<dbReference type="EMBL" id="JBEPSB010000005">
    <property type="protein sequence ID" value="MET4560541.1"/>
    <property type="molecule type" value="Genomic_DNA"/>
</dbReference>
<dbReference type="Pfam" id="PF04717">
    <property type="entry name" value="Phage_base_V"/>
    <property type="match status" value="1"/>
</dbReference>
<dbReference type="Gene3D" id="2.30.110.50">
    <property type="match status" value="1"/>
</dbReference>
<dbReference type="InterPro" id="IPR006531">
    <property type="entry name" value="Gp5/Vgr_OB"/>
</dbReference>
<organism evidence="3 4">
    <name type="scientific">Lysinibacillus parviboronicapiens</name>
    <dbReference type="NCBI Taxonomy" id="436516"/>
    <lineage>
        <taxon>Bacteria</taxon>
        <taxon>Bacillati</taxon>
        <taxon>Bacillota</taxon>
        <taxon>Bacilli</taxon>
        <taxon>Bacillales</taxon>
        <taxon>Bacillaceae</taxon>
        <taxon>Lysinibacillus</taxon>
    </lineage>
</organism>